<dbReference type="GO" id="GO:0004534">
    <property type="term" value="F:5'-3' RNA exonuclease activity"/>
    <property type="evidence" value="ECO:0007669"/>
    <property type="project" value="TreeGrafter"/>
</dbReference>
<dbReference type="WBParaSite" id="Hba_09165">
    <property type="protein sequence ID" value="Hba_09165"/>
    <property type="gene ID" value="Hba_09165"/>
</dbReference>
<organism evidence="1 2">
    <name type="scientific">Heterorhabditis bacteriophora</name>
    <name type="common">Entomopathogenic nematode worm</name>
    <dbReference type="NCBI Taxonomy" id="37862"/>
    <lineage>
        <taxon>Eukaryota</taxon>
        <taxon>Metazoa</taxon>
        <taxon>Ecdysozoa</taxon>
        <taxon>Nematoda</taxon>
        <taxon>Chromadorea</taxon>
        <taxon>Rhabditida</taxon>
        <taxon>Rhabditina</taxon>
        <taxon>Rhabditomorpha</taxon>
        <taxon>Strongyloidea</taxon>
        <taxon>Heterorhabditidae</taxon>
        <taxon>Heterorhabditis</taxon>
    </lineage>
</organism>
<dbReference type="GO" id="GO:0003723">
    <property type="term" value="F:RNA binding"/>
    <property type="evidence" value="ECO:0007669"/>
    <property type="project" value="TreeGrafter"/>
</dbReference>
<dbReference type="GO" id="GO:0000956">
    <property type="term" value="P:nuclear-transcribed mRNA catabolic process"/>
    <property type="evidence" value="ECO:0007669"/>
    <property type="project" value="TreeGrafter"/>
</dbReference>
<proteinExistence type="predicted"/>
<sequence length="169" mass="19665">MAIDGVASIDESHFDTDALRYYIHDRITTDPAWAKIQNFIFLRLPVLREYLERELYMPNLPFDFDLERAIDDWVSWLGLLYGYILYHYLCHILVKLLKFLHVVESSWVNIDPSFTYGVSGRITSDTTAVAPDEPFPSPVCDASCPDLPVFNEVILKYCLFLFFILLPNF</sequence>
<dbReference type="InterPro" id="IPR027073">
    <property type="entry name" value="5_3_exoribonuclease"/>
</dbReference>
<dbReference type="PANTHER" id="PTHR12341:SF41">
    <property type="entry name" value="5'-3' EXORIBONUCLEASE 2"/>
    <property type="match status" value="1"/>
</dbReference>
<protein>
    <submittedName>
        <fullName evidence="2">Pecanex-like protein</fullName>
    </submittedName>
</protein>
<evidence type="ECO:0000313" key="2">
    <source>
        <dbReference type="WBParaSite" id="Hba_09165"/>
    </source>
</evidence>
<accession>A0A1I7WVH6</accession>
<name>A0A1I7WVH6_HETBA</name>
<keyword evidence="1" id="KW-1185">Reference proteome</keyword>
<evidence type="ECO:0000313" key="1">
    <source>
        <dbReference type="Proteomes" id="UP000095283"/>
    </source>
</evidence>
<dbReference type="AlphaFoldDB" id="A0A1I7WVH6"/>
<dbReference type="Proteomes" id="UP000095283">
    <property type="component" value="Unplaced"/>
</dbReference>
<dbReference type="PANTHER" id="PTHR12341">
    <property type="entry name" value="5'-&gt;3' EXORIBONUCLEASE"/>
    <property type="match status" value="1"/>
</dbReference>
<reference evidence="2" key="1">
    <citation type="submission" date="2016-11" db="UniProtKB">
        <authorList>
            <consortium name="WormBaseParasite"/>
        </authorList>
    </citation>
    <scope>IDENTIFICATION</scope>
</reference>
<dbReference type="GO" id="GO:0005634">
    <property type="term" value="C:nucleus"/>
    <property type="evidence" value="ECO:0007669"/>
    <property type="project" value="TreeGrafter"/>
</dbReference>